<evidence type="ECO:0000256" key="1">
    <source>
        <dbReference type="ARBA" id="ARBA00022801"/>
    </source>
</evidence>
<dbReference type="Proteomes" id="UP000182737">
    <property type="component" value="Unassembled WGS sequence"/>
</dbReference>
<dbReference type="Pfam" id="PF02065">
    <property type="entry name" value="Melibiase"/>
    <property type="match status" value="1"/>
</dbReference>
<proteinExistence type="predicted"/>
<dbReference type="InterPro" id="IPR017853">
    <property type="entry name" value="GH"/>
</dbReference>
<dbReference type="InterPro" id="IPR013785">
    <property type="entry name" value="Aldolase_TIM"/>
</dbReference>
<dbReference type="EMBL" id="FORI01000002">
    <property type="protein sequence ID" value="SFI53762.1"/>
    <property type="molecule type" value="Genomic_DNA"/>
</dbReference>
<dbReference type="OrthoDB" id="9758822at2"/>
<dbReference type="CDD" id="cd14791">
    <property type="entry name" value="GH36"/>
    <property type="match status" value="1"/>
</dbReference>
<protein>
    <submittedName>
        <fullName evidence="3">Alpha-galactosidase</fullName>
    </submittedName>
</protein>
<dbReference type="GO" id="GO:0016052">
    <property type="term" value="P:carbohydrate catabolic process"/>
    <property type="evidence" value="ECO:0007669"/>
    <property type="project" value="InterPro"/>
</dbReference>
<name>A0A1I3J0F2_9SPIR</name>
<dbReference type="RefSeq" id="WP_074930647.1">
    <property type="nucleotide sequence ID" value="NZ_FORI01000002.1"/>
</dbReference>
<keyword evidence="1" id="KW-0378">Hydrolase</keyword>
<keyword evidence="2" id="KW-0326">Glycosidase</keyword>
<gene>
    <name evidence="3" type="ORF">SAMN04487775_102259</name>
</gene>
<organism evidence="3 4">
    <name type="scientific">Treponema bryantii</name>
    <dbReference type="NCBI Taxonomy" id="163"/>
    <lineage>
        <taxon>Bacteria</taxon>
        <taxon>Pseudomonadati</taxon>
        <taxon>Spirochaetota</taxon>
        <taxon>Spirochaetia</taxon>
        <taxon>Spirochaetales</taxon>
        <taxon>Treponemataceae</taxon>
        <taxon>Treponema</taxon>
    </lineage>
</organism>
<dbReference type="PANTHER" id="PTHR43053:SF3">
    <property type="entry name" value="ALPHA-GALACTOSIDASE C-RELATED"/>
    <property type="match status" value="1"/>
</dbReference>
<dbReference type="InterPro" id="IPR050985">
    <property type="entry name" value="Alpha-glycosidase_related"/>
</dbReference>
<evidence type="ECO:0000313" key="3">
    <source>
        <dbReference type="EMBL" id="SFI53762.1"/>
    </source>
</evidence>
<evidence type="ECO:0000313" key="4">
    <source>
        <dbReference type="Proteomes" id="UP000182737"/>
    </source>
</evidence>
<sequence>MKTYQAHSDYTAKNNSIIDVLRLSDFVDESKYRVNNACINIGGWQSWSPCTDVFPEEKQPSLTCRLINQWNAYLVFPQTSHKPDRNIVLGQFVTYLRWNNYYLVFASVGNVGGTLPPVQFIFNRKENTVSIEICDKGNEWKDGDITARIEIFTAESFFECKEKLAAVFGKEHFESVKFLGSKPAGWESWYNHYANINENLIREDLKNLTTTDNIIKLGNYTSKIFQIDDGWEQALGDWDLNSERFPDSFSNITKDIEAQGFIPGLWIAPFIIDSRSKTATAHPDWLLRDENGNLVPAGYNPLWGKKGTFYCLDLSRDEVIAHLDSILDKIINQWGFRYIKLDFLYAGMLWGNYSQKTASYKIFTRALKTITSRKVTKDGKPVAYLGCGCPFELSFKYLPLSRIGCDTLEKWTNPMLRFINWNGRNEAYLNIKDTLGHALWNNTIFINDPDVIFIREENCTLTKNQKFLIAAVNELFGSQLMYSDDPGNAKEAEKELTKEILEFTNKYENEEFEIVQNEKDYYTIISKSGSYIGHIDLSGKTEFVIQKA</sequence>
<dbReference type="SUPFAM" id="SSF51445">
    <property type="entry name" value="(Trans)glycosidases"/>
    <property type="match status" value="1"/>
</dbReference>
<reference evidence="4" key="1">
    <citation type="submission" date="2016-10" db="EMBL/GenBank/DDBJ databases">
        <authorList>
            <person name="Varghese N."/>
            <person name="Submissions S."/>
        </authorList>
    </citation>
    <scope>NUCLEOTIDE SEQUENCE [LARGE SCALE GENOMIC DNA]</scope>
    <source>
        <strain evidence="4">XBD1002</strain>
    </source>
</reference>
<dbReference type="AlphaFoldDB" id="A0A1I3J0F2"/>
<dbReference type="GO" id="GO:0004557">
    <property type="term" value="F:alpha-galactosidase activity"/>
    <property type="evidence" value="ECO:0007669"/>
    <property type="project" value="InterPro"/>
</dbReference>
<dbReference type="Gene3D" id="3.20.20.70">
    <property type="entry name" value="Aldolase class I"/>
    <property type="match status" value="1"/>
</dbReference>
<dbReference type="InterPro" id="IPR002252">
    <property type="entry name" value="Glyco_hydro_36"/>
</dbReference>
<evidence type="ECO:0000256" key="2">
    <source>
        <dbReference type="ARBA" id="ARBA00023295"/>
    </source>
</evidence>
<dbReference type="PANTHER" id="PTHR43053">
    <property type="entry name" value="GLYCOSIDASE FAMILY 31"/>
    <property type="match status" value="1"/>
</dbReference>
<accession>A0A1I3J0F2</accession>
<keyword evidence="4" id="KW-1185">Reference proteome</keyword>